<dbReference type="Gene3D" id="3.40.50.12780">
    <property type="entry name" value="N-terminal domain of ligase-like"/>
    <property type="match status" value="1"/>
</dbReference>
<accession>A0A4R0P515</accession>
<dbReference type="SUPFAM" id="SSF56801">
    <property type="entry name" value="Acetyl-CoA synthetase-like"/>
    <property type="match status" value="1"/>
</dbReference>
<reference evidence="1 2" key="1">
    <citation type="submission" date="2019-02" db="EMBL/GenBank/DDBJ databases">
        <title>Pedobacter sp. RP-3-11 sp. nov., isolated from Arctic soil.</title>
        <authorList>
            <person name="Dahal R.H."/>
        </authorList>
    </citation>
    <scope>NUCLEOTIDE SEQUENCE [LARGE SCALE GENOMIC DNA]</scope>
    <source>
        <strain evidence="1 2">RP-3-11</strain>
    </source>
</reference>
<organism evidence="1 2">
    <name type="scientific">Pedobacter frigidisoli</name>
    <dbReference type="NCBI Taxonomy" id="2530455"/>
    <lineage>
        <taxon>Bacteria</taxon>
        <taxon>Pseudomonadati</taxon>
        <taxon>Bacteroidota</taxon>
        <taxon>Sphingobacteriia</taxon>
        <taxon>Sphingobacteriales</taxon>
        <taxon>Sphingobacteriaceae</taxon>
        <taxon>Pedobacter</taxon>
    </lineage>
</organism>
<dbReference type="RefSeq" id="WP_131560323.1">
    <property type="nucleotide sequence ID" value="NZ_SJSN01000011.1"/>
</dbReference>
<dbReference type="InterPro" id="IPR042099">
    <property type="entry name" value="ANL_N_sf"/>
</dbReference>
<protein>
    <recommendedName>
        <fullName evidence="3">Phenylacetate-CoA ligase</fullName>
    </recommendedName>
</protein>
<evidence type="ECO:0000313" key="2">
    <source>
        <dbReference type="Proteomes" id="UP000291485"/>
    </source>
</evidence>
<dbReference type="OrthoDB" id="568480at2"/>
<keyword evidence="2" id="KW-1185">Reference proteome</keyword>
<name>A0A4R0P515_9SPHI</name>
<evidence type="ECO:0008006" key="3">
    <source>
        <dbReference type="Google" id="ProtNLM"/>
    </source>
</evidence>
<dbReference type="EMBL" id="SJSN01000011">
    <property type="protein sequence ID" value="TCD07131.1"/>
    <property type="molecule type" value="Genomic_DNA"/>
</dbReference>
<dbReference type="Proteomes" id="UP000291485">
    <property type="component" value="Unassembled WGS sequence"/>
</dbReference>
<dbReference type="AlphaFoldDB" id="A0A4R0P515"/>
<dbReference type="PANTHER" id="PTHR43845:SF1">
    <property type="entry name" value="BLR5969 PROTEIN"/>
    <property type="match status" value="1"/>
</dbReference>
<comment type="caution">
    <text evidence="1">The sequence shown here is derived from an EMBL/GenBank/DDBJ whole genome shotgun (WGS) entry which is preliminary data.</text>
</comment>
<sequence length="500" mass="57007">MKHLFLLLYTWLVERCIALFTLSNLLHKLLYIKGFNRVRNFNAVAKSYTEFVKAKRTVPAYRDFLKVNNFNGPTFKGMTPNLDEIPVTDKENYVKKYKLDQRCVNGSISNSGVIIDESSGSSGTANNWARGKKERDTNARMIKFGLQNLFGSDPVFLLNAFALGAWATGTNITISCVKFAKIKSIGPDKIKIENTLKYFGNEHKYIIMGYPPFLKSLVDDVKINWKDFDISFIFGGEPMAEEMRDYLLSKGIKKVYSSLGASDIELNMATENDFTINLRRLLRSNESLRDKILKYKGALPMVFQYNPSDFLIEVNENGELIFTVCKTGYIAPKIRYNLHDKGHVLQMHQLQSILKDFGIEAEELISPQTDLPLLFHYGRADMTVSFYGSTISPVDIQEAIYGLPQLVETIHSFYIETPEDVDGNKNLVIAFEIQENKDLLAIDVEQMQPMFFDKLASINQDFREAKKMLASSKQTQIVLYAFGQGPFKDADIRIKAKYIK</sequence>
<proteinExistence type="predicted"/>
<evidence type="ECO:0000313" key="1">
    <source>
        <dbReference type="EMBL" id="TCD07131.1"/>
    </source>
</evidence>
<gene>
    <name evidence="1" type="ORF">EZ449_15185</name>
</gene>
<dbReference type="PANTHER" id="PTHR43845">
    <property type="entry name" value="BLR5969 PROTEIN"/>
    <property type="match status" value="1"/>
</dbReference>